<evidence type="ECO:0000313" key="3">
    <source>
        <dbReference type="Proteomes" id="UP000460435"/>
    </source>
</evidence>
<reference evidence="2 3" key="1">
    <citation type="submission" date="2019-11" db="EMBL/GenBank/DDBJ databases">
        <authorList>
            <person name="Li X.-J."/>
            <person name="Feng X.-M."/>
        </authorList>
    </citation>
    <scope>NUCLEOTIDE SEQUENCE [LARGE SCALE GENOMIC DNA]</scope>
    <source>
        <strain evidence="2 3">XMNu-373</strain>
    </source>
</reference>
<dbReference type="EMBL" id="WLZY01000016">
    <property type="protein sequence ID" value="NDL60959.1"/>
    <property type="molecule type" value="Genomic_DNA"/>
</dbReference>
<dbReference type="GO" id="GO:0051920">
    <property type="term" value="F:peroxiredoxin activity"/>
    <property type="evidence" value="ECO:0007669"/>
    <property type="project" value="InterPro"/>
</dbReference>
<accession>A0A7K3MCB3</accession>
<dbReference type="InterPro" id="IPR029032">
    <property type="entry name" value="AhpD-like"/>
</dbReference>
<comment type="caution">
    <text evidence="2">The sequence shown here is derived from an EMBL/GenBank/DDBJ whole genome shotgun (WGS) entry which is preliminary data.</text>
</comment>
<evidence type="ECO:0000259" key="1">
    <source>
        <dbReference type="Pfam" id="PF02627"/>
    </source>
</evidence>
<evidence type="ECO:0000313" key="2">
    <source>
        <dbReference type="EMBL" id="NDL60959.1"/>
    </source>
</evidence>
<dbReference type="SUPFAM" id="SSF69118">
    <property type="entry name" value="AhpD-like"/>
    <property type="match status" value="1"/>
</dbReference>
<dbReference type="AlphaFoldDB" id="A0A7K3MCB3"/>
<dbReference type="Proteomes" id="UP000460435">
    <property type="component" value="Unassembled WGS sequence"/>
</dbReference>
<keyword evidence="3" id="KW-1185">Reference proteome</keyword>
<feature type="domain" description="Carboxymuconolactone decarboxylase-like" evidence="1">
    <location>
        <begin position="43"/>
        <end position="116"/>
    </location>
</feature>
<dbReference type="InterPro" id="IPR003779">
    <property type="entry name" value="CMD-like"/>
</dbReference>
<dbReference type="RefSeq" id="WP_162453677.1">
    <property type="nucleotide sequence ID" value="NZ_WLZY01000016.1"/>
</dbReference>
<dbReference type="PANTHER" id="PTHR35446:SF3">
    <property type="entry name" value="CMD DOMAIN-CONTAINING PROTEIN"/>
    <property type="match status" value="1"/>
</dbReference>
<name>A0A7K3MCB3_9ACTN</name>
<dbReference type="PANTHER" id="PTHR35446">
    <property type="entry name" value="SI:CH211-175M2.5"/>
    <property type="match status" value="1"/>
</dbReference>
<dbReference type="Pfam" id="PF02627">
    <property type="entry name" value="CMD"/>
    <property type="match status" value="1"/>
</dbReference>
<sequence length="182" mass="19588">MSRLPLIQPEDATGPAAELLAGVRNVLGVTPNMVKAMANSATVLDAYLEFNAALADGVLPVGIRERIAILVAQENECDYCLSAHSFAASRQAKLDNDELRRVRNGTSSDPRSEAIVGFAAAVVRCRGDITEEQLRQARASGLTEQEIAEVVGHVALNVFSNYFNKAADVEIDAAWPSVRHDL</sequence>
<dbReference type="InterPro" id="IPR004675">
    <property type="entry name" value="AhpD_core"/>
</dbReference>
<dbReference type="NCBIfam" id="TIGR00778">
    <property type="entry name" value="ahpD_dom"/>
    <property type="match status" value="1"/>
</dbReference>
<organism evidence="2 3">
    <name type="scientific">Phytoactinopolyspora mesophila</name>
    <dbReference type="NCBI Taxonomy" id="2650750"/>
    <lineage>
        <taxon>Bacteria</taxon>
        <taxon>Bacillati</taxon>
        <taxon>Actinomycetota</taxon>
        <taxon>Actinomycetes</taxon>
        <taxon>Jiangellales</taxon>
        <taxon>Jiangellaceae</taxon>
        <taxon>Phytoactinopolyspora</taxon>
    </lineage>
</organism>
<gene>
    <name evidence="2" type="ORF">F7O44_28175</name>
</gene>
<dbReference type="Gene3D" id="1.20.1290.10">
    <property type="entry name" value="AhpD-like"/>
    <property type="match status" value="1"/>
</dbReference>
<protein>
    <submittedName>
        <fullName evidence="2">Carboxymuconolactone decarboxylase family protein</fullName>
    </submittedName>
</protein>
<proteinExistence type="predicted"/>